<dbReference type="EMBL" id="FNUS01000001">
    <property type="protein sequence ID" value="SEF80897.1"/>
    <property type="molecule type" value="Genomic_DNA"/>
</dbReference>
<gene>
    <name evidence="1" type="ORF">SAMN05421847_0995</name>
</gene>
<dbReference type="OrthoDB" id="1109163at2"/>
<dbReference type="Proteomes" id="UP000236738">
    <property type="component" value="Unassembled WGS sequence"/>
</dbReference>
<name>A0A1H5V399_9FLAO</name>
<protein>
    <submittedName>
        <fullName evidence="1">Uncharacterized protein</fullName>
    </submittedName>
</protein>
<sequence length="829" mass="97127">MKKLIILAIIIFYGNTKACSWYDADYEYFNLFTQSLIPNKAYLPFLLTYSNAFYENKNIQIPDENIKAWQSFFKNELSYDETEALVNKIDIKHLNNLKAGKITNDLFKKLGLGFYTKNKEALDYLIEAKYLQPYMRISFEGDPDSFYETEPSTLKNATQLNYQKTNAALQNLYKAAKNPEIKLRYAYQIVRFNHYTRHFSQAIKAFTTYVEPLKNDTPIYWYALDQKAGAERGLKMFNEANWDFFQVFIHSKNKKESAYKSMFLATDKDFNWLLQKSKTSEEKNMAYFLLAYADYSNPVPLMEKMLANNADSDILKVLVSRAINQLERSYLPIYITCDDPNCKDKDKRLPVYSETYLLDDGKSKDFAAQLSDFIAKARAESDGDFWQMADAYVQFLNKNYSKSQDILSKIKTTDAQFLAEIKKMKMLNDIVSQPKIDAAFETKMMQNYADFFNTAKKKNTDSYMDLPDTEDFLRDILANRYFLQAEDGKSFLMNNQLSDLQYNPNSNLVKKVEEFYRKPNKNDFEKYIAKNLNDVGDTDAFFNVIYGDFAMRQADFELAKNYYEKSKNFSGIPRVNYDWSEDTRTESPLKYKPSQYDGFHNISSSIFGHNVWESFQSPEKVSMQAEKMSDFSFIKNNMNKLELAENAIQLNAIAQENSEKSAIANQLLGNLIYNTSILGYYRQTFVMDINNENGPKFHFGNSENTFHFYYKNFSQSSFIEPDNFDLSINYYKKALALNKNKEDQARILFQMASAEQGKYYQYEAKGELPINYDDPKWDEKEKQRQAKFDQIKNAQFRTYFANLKKDYADTKTVKGLRSSCLYFDYYMKK</sequence>
<dbReference type="RefSeq" id="WP_103912960.1">
    <property type="nucleotide sequence ID" value="NZ_FNUS01000001.1"/>
</dbReference>
<evidence type="ECO:0000313" key="2">
    <source>
        <dbReference type="Proteomes" id="UP000236738"/>
    </source>
</evidence>
<organism evidence="1 2">
    <name type="scientific">Halpernia humi</name>
    <dbReference type="NCBI Taxonomy" id="493375"/>
    <lineage>
        <taxon>Bacteria</taxon>
        <taxon>Pseudomonadati</taxon>
        <taxon>Bacteroidota</taxon>
        <taxon>Flavobacteriia</taxon>
        <taxon>Flavobacteriales</taxon>
        <taxon>Weeksellaceae</taxon>
        <taxon>Chryseobacterium group</taxon>
        <taxon>Halpernia</taxon>
    </lineage>
</organism>
<accession>A0A1H5V399</accession>
<reference evidence="2" key="1">
    <citation type="submission" date="2016-10" db="EMBL/GenBank/DDBJ databases">
        <authorList>
            <person name="Varghese N."/>
            <person name="Submissions S."/>
        </authorList>
    </citation>
    <scope>NUCLEOTIDE SEQUENCE [LARGE SCALE GENOMIC DNA]</scope>
    <source>
        <strain evidence="2">DSM 21580</strain>
    </source>
</reference>
<evidence type="ECO:0000313" key="1">
    <source>
        <dbReference type="EMBL" id="SEF80897.1"/>
    </source>
</evidence>
<keyword evidence="2" id="KW-1185">Reference proteome</keyword>
<dbReference type="AlphaFoldDB" id="A0A1H5V399"/>
<proteinExistence type="predicted"/>